<dbReference type="EMBL" id="FQWM01000001">
    <property type="protein sequence ID" value="SHG47566.1"/>
    <property type="molecule type" value="Genomic_DNA"/>
</dbReference>
<evidence type="ECO:0000313" key="2">
    <source>
        <dbReference type="Proteomes" id="UP000184211"/>
    </source>
</evidence>
<dbReference type="Gene3D" id="3.90.1140.10">
    <property type="entry name" value="Cyclic phosphodiesterase"/>
    <property type="match status" value="1"/>
</dbReference>
<dbReference type="InterPro" id="IPR009389">
    <property type="entry name" value="DUF1045"/>
</dbReference>
<keyword evidence="2" id="KW-1185">Reference proteome</keyword>
<protein>
    <submittedName>
        <fullName evidence="1">Putative phosphonate metabolism protein</fullName>
    </submittedName>
</protein>
<proteinExistence type="predicted"/>
<dbReference type="PIRSF" id="PIRSF033328">
    <property type="entry name" value="Phest_Mll4975"/>
    <property type="match status" value="1"/>
</dbReference>
<accession>A0A1M5K467</accession>
<reference evidence="2" key="1">
    <citation type="submission" date="2016-11" db="EMBL/GenBank/DDBJ databases">
        <authorList>
            <person name="Varghese N."/>
            <person name="Submissions S."/>
        </authorList>
    </citation>
    <scope>NUCLEOTIDE SEQUENCE [LARGE SCALE GENOMIC DNA]</scope>
    <source>
        <strain evidence="2">DSM 28223</strain>
    </source>
</reference>
<dbReference type="RefSeq" id="WP_072790949.1">
    <property type="nucleotide sequence ID" value="NZ_FQWM01000001.1"/>
</dbReference>
<dbReference type="Proteomes" id="UP000184211">
    <property type="component" value="Unassembled WGS sequence"/>
</dbReference>
<dbReference type="AlphaFoldDB" id="A0A1M5K467"/>
<dbReference type="OrthoDB" id="4954742at2"/>
<evidence type="ECO:0000313" key="1">
    <source>
        <dbReference type="EMBL" id="SHG47566.1"/>
    </source>
</evidence>
<name>A0A1M5K467_9RHOB</name>
<dbReference type="Pfam" id="PF06299">
    <property type="entry name" value="DUF1045"/>
    <property type="match status" value="1"/>
</dbReference>
<gene>
    <name evidence="1" type="ORF">SAMN04488044_0865</name>
</gene>
<organism evidence="1 2">
    <name type="scientific">Cognatishimia maritima</name>
    <dbReference type="NCBI Taxonomy" id="870908"/>
    <lineage>
        <taxon>Bacteria</taxon>
        <taxon>Pseudomonadati</taxon>
        <taxon>Pseudomonadota</taxon>
        <taxon>Alphaproteobacteria</taxon>
        <taxon>Rhodobacterales</taxon>
        <taxon>Paracoccaceae</taxon>
        <taxon>Cognatishimia</taxon>
    </lineage>
</organism>
<dbReference type="STRING" id="870908.SAMN04488044_0865"/>
<sequence>MSYSRFAIYYVPPEGPLATFGATWLGWDVLRGLEVPQFDLPGLDDITMTPRKYGFHGTLKPPFRLQTGHTVDDLASAASKMAAALAPATCDGLKLTPLGRFLALTPQGDMSQLQRVAETCVQELDAFRAPASEAELARRRKAGLNARQDALLTQWGYPYVFEEFKFHLTLTGRLPADILPVWVDNVQSCLPDLPTPFVVDQIALCGEREDGRFELLHRYTLAG</sequence>